<keyword evidence="5" id="KW-1185">Reference proteome</keyword>
<evidence type="ECO:0000256" key="1">
    <source>
        <dbReference type="ARBA" id="ARBA00004442"/>
    </source>
</evidence>
<evidence type="ECO:0000256" key="3">
    <source>
        <dbReference type="ARBA" id="ARBA00023237"/>
    </source>
</evidence>
<keyword evidence="2" id="KW-0472">Membrane</keyword>
<name>A0ABX2AF55_9PROT</name>
<sequence length="82" mass="9229">MYRGQQAMIPGGLNTYGYHLPAYFLLGAHATFKPTKGPWTVSVYATNLLNRDYYTTGGMATTTYFWIPGTPRFVGGRFGFQY</sequence>
<dbReference type="Proteomes" id="UP000623090">
    <property type="component" value="Unassembled WGS sequence"/>
</dbReference>
<accession>A0ABX2AF55</accession>
<comment type="caution">
    <text evidence="4">The sequence shown here is derived from an EMBL/GenBank/DDBJ whole genome shotgun (WGS) entry which is preliminary data.</text>
</comment>
<organism evidence="4 5">
    <name type="scientific">Komagataeibacter melomenusus</name>
    <dbReference type="NCBI Taxonomy" id="2766578"/>
    <lineage>
        <taxon>Bacteria</taxon>
        <taxon>Pseudomonadati</taxon>
        <taxon>Pseudomonadota</taxon>
        <taxon>Alphaproteobacteria</taxon>
        <taxon>Acetobacterales</taxon>
        <taxon>Acetobacteraceae</taxon>
        <taxon>Komagataeibacter</taxon>
    </lineage>
</organism>
<evidence type="ECO:0000313" key="5">
    <source>
        <dbReference type="Proteomes" id="UP000623090"/>
    </source>
</evidence>
<keyword evidence="3" id="KW-0998">Cell outer membrane</keyword>
<evidence type="ECO:0000256" key="2">
    <source>
        <dbReference type="ARBA" id="ARBA00023136"/>
    </source>
</evidence>
<dbReference type="SUPFAM" id="SSF56935">
    <property type="entry name" value="Porins"/>
    <property type="match status" value="1"/>
</dbReference>
<dbReference type="InterPro" id="IPR036942">
    <property type="entry name" value="Beta-barrel_TonB_sf"/>
</dbReference>
<reference evidence="4 5" key="1">
    <citation type="journal article" date="2020" name="Microorganisms">
        <title>Description of Komagataeibacter melaceti sp. nov. and Komagataeibacter melomenusus sp. nov. Isolated from Apple Cider Vinegar.</title>
        <authorList>
            <person name="Maric L."/>
            <person name="Cleenwerck I."/>
            <person name="Accetto T."/>
            <person name="Vandamme P."/>
            <person name="Trcek J."/>
        </authorList>
    </citation>
    <scope>NUCLEOTIDE SEQUENCE [LARGE SCALE GENOMIC DNA]</scope>
    <source>
        <strain evidence="4 5">AV436</strain>
    </source>
</reference>
<proteinExistence type="predicted"/>
<keyword evidence="4" id="KW-0675">Receptor</keyword>
<dbReference type="Gene3D" id="2.40.170.20">
    <property type="entry name" value="TonB-dependent receptor, beta-barrel domain"/>
    <property type="match status" value="1"/>
</dbReference>
<evidence type="ECO:0000313" key="4">
    <source>
        <dbReference type="EMBL" id="NPC66411.1"/>
    </source>
</evidence>
<comment type="subcellular location">
    <subcellularLocation>
        <location evidence="1">Cell outer membrane</location>
    </subcellularLocation>
</comment>
<protein>
    <submittedName>
        <fullName evidence="4">TonB-dependent receptor</fullName>
    </submittedName>
</protein>
<dbReference type="EMBL" id="JABJWC010000017">
    <property type="protein sequence ID" value="NPC66411.1"/>
    <property type="molecule type" value="Genomic_DNA"/>
</dbReference>
<gene>
    <name evidence="4" type="ORF">HNW77_08415</name>
</gene>